<dbReference type="AlphaFoldDB" id="A0AAP8D424"/>
<dbReference type="EMBL" id="NCTK01000001">
    <property type="protein sequence ID" value="OYQ13339.1"/>
    <property type="molecule type" value="Genomic_DNA"/>
</dbReference>
<accession>A0AAP8D424</accession>
<organism evidence="1 2">
    <name type="scientific">Ralstonia solanacearum K60</name>
    <dbReference type="NCBI Taxonomy" id="1091042"/>
    <lineage>
        <taxon>Bacteria</taxon>
        <taxon>Pseudomonadati</taxon>
        <taxon>Pseudomonadota</taxon>
        <taxon>Betaproteobacteria</taxon>
        <taxon>Burkholderiales</taxon>
        <taxon>Burkholderiaceae</taxon>
        <taxon>Ralstonia</taxon>
        <taxon>Ralstonia solanacearum species complex</taxon>
    </lineage>
</organism>
<evidence type="ECO:0000313" key="1">
    <source>
        <dbReference type="EMBL" id="OYQ13339.1"/>
    </source>
</evidence>
<gene>
    <name evidence="1" type="ORF">B7R77_08805</name>
</gene>
<evidence type="ECO:0000313" key="2">
    <source>
        <dbReference type="Proteomes" id="UP000216164"/>
    </source>
</evidence>
<dbReference type="Proteomes" id="UP000216164">
    <property type="component" value="Unassembled WGS sequence"/>
</dbReference>
<name>A0AAP8D424_RALSL</name>
<proteinExistence type="predicted"/>
<protein>
    <submittedName>
        <fullName evidence="1">Uncharacterized protein</fullName>
    </submittedName>
</protein>
<sequence length="152" mass="17740">MRPARLCAACGHLFLARPQVPKQRFCSAAACQRERRRRWQKQHLRADTDYRDNQARARTRWAHGHPGYWCSYRTSHPAYAERNRLLQQIRNDRRRAIAKVYASAPKTPLPSGTYVLQRASEDGIAKMDVWRVQIVMLPPPRAPSRADCKEMM</sequence>
<comment type="caution">
    <text evidence="1">The sequence shown here is derived from an EMBL/GenBank/DDBJ whole genome shotgun (WGS) entry which is preliminary data.</text>
</comment>
<reference evidence="1 2" key="1">
    <citation type="submission" date="2017-04" db="EMBL/GenBank/DDBJ databases">
        <title>Genome Announcement: Closed genomes of Ralstonia solanacearum strains K60, UW551, and UW700.</title>
        <authorList>
            <person name="Hayes M."/>
            <person name="Macintyre A.M."/>
            <person name="Allen C."/>
        </authorList>
    </citation>
    <scope>NUCLEOTIDE SEQUENCE [LARGE SCALE GENOMIC DNA]</scope>
    <source>
        <strain evidence="1 2">UW25</strain>
    </source>
</reference>